<reference evidence="2 3" key="1">
    <citation type="submission" date="2018-02" db="EMBL/GenBank/DDBJ databases">
        <title>Draft genome of wild Prunus yedoensis var. nudiflora.</title>
        <authorList>
            <person name="Baek S."/>
            <person name="Kim J.-H."/>
            <person name="Choi K."/>
            <person name="Kim G.-B."/>
            <person name="Cho A."/>
            <person name="Jang H."/>
            <person name="Shin C.-H."/>
            <person name="Yu H.-J."/>
            <person name="Mun J.-H."/>
        </authorList>
    </citation>
    <scope>NUCLEOTIDE SEQUENCE [LARGE SCALE GENOMIC DNA]</scope>
    <source>
        <strain evidence="3">cv. Jeju island</strain>
        <tissue evidence="2">Leaf</tissue>
    </source>
</reference>
<protein>
    <submittedName>
        <fullName evidence="2">Uncharacterized protein</fullName>
    </submittedName>
</protein>
<comment type="caution">
    <text evidence="2">The sequence shown here is derived from an EMBL/GenBank/DDBJ whole genome shotgun (WGS) entry which is preliminary data.</text>
</comment>
<evidence type="ECO:0000313" key="2">
    <source>
        <dbReference type="EMBL" id="PQM38254.1"/>
    </source>
</evidence>
<sequence>MGGSGTRILSRPVGETLRGALKNADWNPFPPKTGKGKKASTVPSQLSALAAAMSRVTTAPMSGVTAPPMSRVMPTPMDRVTAATLTTTPSSRATAVVGTKDPGA</sequence>
<proteinExistence type="predicted"/>
<name>A0A314UNT7_PRUYE</name>
<dbReference type="Proteomes" id="UP000250321">
    <property type="component" value="Unassembled WGS sequence"/>
</dbReference>
<accession>A0A314UNT7</accession>
<organism evidence="2 3">
    <name type="scientific">Prunus yedoensis var. nudiflora</name>
    <dbReference type="NCBI Taxonomy" id="2094558"/>
    <lineage>
        <taxon>Eukaryota</taxon>
        <taxon>Viridiplantae</taxon>
        <taxon>Streptophyta</taxon>
        <taxon>Embryophyta</taxon>
        <taxon>Tracheophyta</taxon>
        <taxon>Spermatophyta</taxon>
        <taxon>Magnoliopsida</taxon>
        <taxon>eudicotyledons</taxon>
        <taxon>Gunneridae</taxon>
        <taxon>Pentapetalae</taxon>
        <taxon>rosids</taxon>
        <taxon>fabids</taxon>
        <taxon>Rosales</taxon>
        <taxon>Rosaceae</taxon>
        <taxon>Amygdaloideae</taxon>
        <taxon>Amygdaleae</taxon>
        <taxon>Prunus</taxon>
    </lineage>
</organism>
<gene>
    <name evidence="2" type="ORF">Pyn_26619</name>
</gene>
<feature type="region of interest" description="Disordered" evidence="1">
    <location>
        <begin position="21"/>
        <end position="41"/>
    </location>
</feature>
<dbReference type="AlphaFoldDB" id="A0A314UNT7"/>
<evidence type="ECO:0000256" key="1">
    <source>
        <dbReference type="SAM" id="MobiDB-lite"/>
    </source>
</evidence>
<dbReference type="EMBL" id="PJQY01003332">
    <property type="protein sequence ID" value="PQM38254.1"/>
    <property type="molecule type" value="Genomic_DNA"/>
</dbReference>
<keyword evidence="3" id="KW-1185">Reference proteome</keyword>
<evidence type="ECO:0000313" key="3">
    <source>
        <dbReference type="Proteomes" id="UP000250321"/>
    </source>
</evidence>